<dbReference type="InterPro" id="IPR057670">
    <property type="entry name" value="SH3_retrovirus"/>
</dbReference>
<evidence type="ECO:0000256" key="6">
    <source>
        <dbReference type="SAM" id="MobiDB-lite"/>
    </source>
</evidence>
<dbReference type="InterPro" id="IPR043502">
    <property type="entry name" value="DNA/RNA_pol_sf"/>
</dbReference>
<dbReference type="InterPro" id="IPR013103">
    <property type="entry name" value="RVT_2"/>
</dbReference>
<name>Q9LVY5_ARATH</name>
<dbReference type="InterPro" id="IPR001878">
    <property type="entry name" value="Znf_CCHC"/>
</dbReference>
<evidence type="ECO:0000259" key="8">
    <source>
        <dbReference type="PROSITE" id="PS50994"/>
    </source>
</evidence>
<dbReference type="InterPro" id="IPR001584">
    <property type="entry name" value="Integrase_cat-core"/>
</dbReference>
<reference evidence="9" key="1">
    <citation type="journal article" date="2000" name="DNA Res.">
        <title>Structural analysis of Arabidopsis thaliana chromosome 5. X. Sequence features of the regions of 3,076,755 bp covered by sixty P1 and TAC clones.</title>
        <authorList>
            <person name="Sato S."/>
            <person name="Nakamura Y."/>
            <person name="Kaneko T."/>
            <person name="Katoh T."/>
            <person name="Asamizu E."/>
            <person name="Kotani H."/>
            <person name="Tabata S."/>
        </authorList>
    </citation>
    <scope>NUCLEOTIDE SEQUENCE [LARGE SCALE GENOMIC DNA]</scope>
</reference>
<evidence type="ECO:0000256" key="5">
    <source>
        <dbReference type="PROSITE-ProRule" id="PRU00047"/>
    </source>
</evidence>
<dbReference type="PANTHER" id="PTHR42648">
    <property type="entry name" value="TRANSPOSASE, PUTATIVE-RELATED"/>
    <property type="match status" value="1"/>
</dbReference>
<feature type="compositionally biased region" description="Low complexity" evidence="6">
    <location>
        <begin position="238"/>
        <end position="255"/>
    </location>
</feature>
<dbReference type="SUPFAM" id="SSF57756">
    <property type="entry name" value="Retrovirus zinc finger-like domains"/>
    <property type="match status" value="1"/>
</dbReference>
<dbReference type="PROSITE" id="PS50994">
    <property type="entry name" value="INTEGRASE"/>
    <property type="match status" value="1"/>
</dbReference>
<dbReference type="Pfam" id="PF14223">
    <property type="entry name" value="Retrotran_gag_2"/>
    <property type="match status" value="1"/>
</dbReference>
<dbReference type="GO" id="GO:0015074">
    <property type="term" value="P:DNA integration"/>
    <property type="evidence" value="ECO:0007669"/>
    <property type="project" value="InterPro"/>
</dbReference>
<keyword evidence="5" id="KW-0862">Zinc</keyword>
<organism evidence="9">
    <name type="scientific">Arabidopsis thaliana</name>
    <name type="common">Mouse-ear cress</name>
    <dbReference type="NCBI Taxonomy" id="3702"/>
    <lineage>
        <taxon>Eukaryota</taxon>
        <taxon>Viridiplantae</taxon>
        <taxon>Streptophyta</taxon>
        <taxon>Embryophyta</taxon>
        <taxon>Tracheophyta</taxon>
        <taxon>Spermatophyta</taxon>
        <taxon>Magnoliopsida</taxon>
        <taxon>eudicotyledons</taxon>
        <taxon>Gunneridae</taxon>
        <taxon>Pentapetalae</taxon>
        <taxon>rosids</taxon>
        <taxon>malvids</taxon>
        <taxon>Brassicales</taxon>
        <taxon>Brassicaceae</taxon>
        <taxon>Camelineae</taxon>
        <taxon>Arabidopsis</taxon>
    </lineage>
</organism>
<dbReference type="InterPro" id="IPR036397">
    <property type="entry name" value="RNaseH_sf"/>
</dbReference>
<dbReference type="InterPro" id="IPR039537">
    <property type="entry name" value="Retrotran_Ty1/copia-like"/>
</dbReference>
<dbReference type="GO" id="GO:0003676">
    <property type="term" value="F:nucleic acid binding"/>
    <property type="evidence" value="ECO:0007669"/>
    <property type="project" value="InterPro"/>
</dbReference>
<dbReference type="SUPFAM" id="SSF53098">
    <property type="entry name" value="Ribonuclease H-like"/>
    <property type="match status" value="1"/>
</dbReference>
<dbReference type="Pfam" id="PF22936">
    <property type="entry name" value="Pol_BBD"/>
    <property type="match status" value="1"/>
</dbReference>
<keyword evidence="5" id="KW-0863">Zinc-finger</keyword>
<keyword evidence="2" id="KW-0479">Metal-binding</keyword>
<proteinExistence type="predicted"/>
<evidence type="ECO:0000256" key="2">
    <source>
        <dbReference type="ARBA" id="ARBA00022723"/>
    </source>
</evidence>
<feature type="domain" description="CCHC-type" evidence="7">
    <location>
        <begin position="271"/>
        <end position="284"/>
    </location>
</feature>
<dbReference type="InterPro" id="IPR012337">
    <property type="entry name" value="RNaseH-like_sf"/>
</dbReference>
<reference key="2">
    <citation type="journal article" date="2000" name="Nature">
        <title>Sequence and analysis of chromosome 5 of the plant Arabidopsis thaliana.</title>
        <authorList>
            <consortium name="Kazusa DNA Research Institute"/>
            <consortium name="Cold Spring Harbor and Washington University in St Louis Sequencing Consortium"/>
            <consortium name="European Union Arabidopsis Genome Sequencing Consortium"/>
            <person name="Tabata S."/>
            <person name="Kaneko T."/>
            <person name="Nakamura Y."/>
            <person name="Kotani H."/>
            <person name="Kato T."/>
            <person name="Asamizu E."/>
            <person name="Miyajima N."/>
            <person name="Sasamoto S."/>
            <person name="Kimura T."/>
            <person name="Hosouchi T."/>
            <person name="Kawashima K."/>
            <person name="Kohara M."/>
            <person name="Matsumoto M."/>
            <person name="Matsuno A."/>
            <person name="Muraki A."/>
            <person name="Nakayama S."/>
            <person name="Nakazaki N."/>
            <person name="Naruo K."/>
            <person name="Okumura S."/>
            <person name="Shinpo S."/>
            <person name="Takeuchi C."/>
            <person name="Wada T."/>
            <person name="Watanabe A."/>
            <person name="Yamada M."/>
            <person name="Yasuda M."/>
            <person name="Sato S."/>
            <person name="de la Bastide M."/>
            <person name="Huang E."/>
            <person name="Spiegel L."/>
            <person name="Gnoj L."/>
            <person name="O'Shaughnessy A."/>
            <person name="Preston R."/>
            <person name="Habermann K."/>
            <person name="Murray J."/>
            <person name="Johnson D."/>
            <person name="Rohlfing T."/>
            <person name="Nelson J."/>
            <person name="Stoneking T."/>
            <person name="Pepin K."/>
            <person name="Spieth J."/>
            <person name="Sekhon M."/>
            <person name="Armstrong J."/>
            <person name="Becker M."/>
            <person name="Belter E."/>
            <person name="Cordum H."/>
            <person name="Cordes M."/>
            <person name="Courtney L."/>
            <person name="Courtney W."/>
            <person name="Dante M."/>
            <person name="Du H."/>
            <person name="Edwards J."/>
            <person name="Fryman J."/>
            <person name="Haakensen B."/>
            <person name="Lamar E."/>
            <person name="Latreille P."/>
            <person name="Leonard S."/>
            <person name="Meyer R."/>
            <person name="Mulvaney E."/>
            <person name="Ozersky P."/>
            <person name="Riley A."/>
            <person name="Strowmatt C."/>
            <person name="Wagner-McPherson C."/>
            <person name="Wollam A."/>
            <person name="Yoakum M."/>
            <person name="Bell M."/>
            <person name="Dedhia N."/>
            <person name="Parnell L."/>
            <person name="Shah R."/>
            <person name="Rodriguez M."/>
            <person name="See L.H."/>
            <person name="Vil D."/>
            <person name="Baker J."/>
            <person name="Kirchoff K."/>
            <person name="Toth K."/>
            <person name="King L."/>
            <person name="Bahret A."/>
            <person name="Miller B."/>
            <person name="Marra M."/>
            <person name="Martienssen R."/>
            <person name="McCombie W.R."/>
            <person name="Wilson R.K."/>
            <person name="Murphy G."/>
            <person name="Bancroft I."/>
            <person name="Volckaert G."/>
            <person name="Wambutt R."/>
            <person name="Dusterhoft A."/>
            <person name="Stiekema W."/>
            <person name="Pohl T."/>
            <person name="Entian K.D."/>
            <person name="Terryn N."/>
            <person name="Hartley N."/>
            <person name="Bent E."/>
            <person name="Johnson S."/>
            <person name="Langham S.A."/>
            <person name="McCullagh B."/>
            <person name="Robben J."/>
            <person name="Grymonprez B."/>
            <person name="Zimmermann W."/>
            <person name="Ramsperger U."/>
            <person name="Wedler H."/>
            <person name="Balke K."/>
            <person name="Wedler E."/>
            <person name="Peters S."/>
            <person name="van Staveren M."/>
            <person name="Dirkse W."/>
            <person name="Mooijman P."/>
            <person name="Lankhorst R.K."/>
            <person name="Weitzenegger T."/>
            <person name="Bothe G."/>
            <person name="Rose M."/>
            <person name="Hauf J."/>
            <person name="Berneiser S."/>
            <person name="Hempel S."/>
            <person name="Feldpausch M."/>
            <person name="Lamberth S."/>
            <person name="Villarroel R."/>
            <person name="Gielen J."/>
            <person name="Ardiles W."/>
            <person name="Bents O."/>
            <person name="Lemcke K."/>
            <person name="Kolesov G."/>
            <person name="Mayer K."/>
            <person name="Rudd S."/>
            <person name="Schoof H."/>
            <person name="Schueller C."/>
            <person name="Zaccaria P."/>
            <person name="Mewes H.W."/>
            <person name="Bevan M."/>
            <person name="Fransz P."/>
        </authorList>
    </citation>
    <scope>NUCLEOTIDE SEQUENCE [LARGE SCALE GENOMIC DNA]</scope>
    <source>
        <strain>cv. Columbia</strain>
    </source>
</reference>
<dbReference type="Pfam" id="PF13976">
    <property type="entry name" value="gag_pre-integrs"/>
    <property type="match status" value="1"/>
</dbReference>
<dbReference type="EMBL" id="AB018112">
    <property type="protein sequence ID" value="BAA96887.1"/>
    <property type="molecule type" value="Genomic_DNA"/>
</dbReference>
<feature type="region of interest" description="Disordered" evidence="6">
    <location>
        <begin position="727"/>
        <end position="758"/>
    </location>
</feature>
<evidence type="ECO:0000259" key="7">
    <source>
        <dbReference type="PROSITE" id="PS50158"/>
    </source>
</evidence>
<dbReference type="Pfam" id="PF07727">
    <property type="entry name" value="RVT_2"/>
    <property type="match status" value="1"/>
</dbReference>
<dbReference type="InterPro" id="IPR054722">
    <property type="entry name" value="PolX-like_BBD"/>
</dbReference>
<keyword evidence="3" id="KW-0064">Aspartyl protease</keyword>
<sequence length="1140" mass="128833">MATTTRVEIKAFDGDNNFSLWKIRIMAQLGVLGLKGTLTDFALTKTETLTKSEEKQVASGDESSDSSAVLTKEVPDPIKIEKSEQAMNIIINHISDTVLRKVNHCKTAATLWELLNELYMETLLPNRIYAQLKFYSFRMMTSKTIDQNVDDFLRIVAELGSLDIKVAEEVQAILILNSLPVTYDQLKHTLKYGNKTLSVKDVVSSSKSLEREMAELKENTKVVNTTLYTAERGRPQTRNQNGSQGNNQGNNQGKNQGKGKSRSNSKSRVTCWFCKKEGHVKKDCFARKKKFENEEQGEAGVITEKLVYSEALSMHDQEAKEKWVIDSGCTYHITSRMDWFTDFNENESTLILLGDDHTVESRGSGIVKINTHGGTIRMLKNVRFVLNLRRNLISTGTLDKLGFKHEGGDGKIRFYKENKTALRGNLVNGLYVLDGHTVLNESCNAEGSTKRTSLWHCRLGHMSVNNMKILTEKGYLHADLWGSPNVTPSLSGKQYFLSIIDDKTRKVWLMFLKTKDETFDKFCEWKELVENQVNKKIKVLRTDNGLEFCNLKFDEYCKKNGIERHRTCTYTPQQNGVAERMNRTLMEKVRCLLNESGLDESFWAEAASTTAYLVNRSPASVVDHNVPEELWLGKKPGYKHLRRFGSIAYVHQDQGKLKPRALKGVFLGYPQGVKGYKVWLLDEEKCVISRNVVFDEDSVYKSLLPESDKEQIDGKLSKETTVTVNDSVKEKGESSASGGAIEEISDSSDSEVAATEEDSPIQTVNLENYQLARDRPEGPKDQHVISCRWLYKIKPGILGVESKRYKARLVARGFTQKKGIDYEEVFAPVVKHISIRILMSIVVADDMELEQMDVKTALLHGELDQVLYMEQPEGFEADPNKDQVCLLKKSLYGLKQAPRQWNKKFNAFMMDQGFTRSLHDSCVYVKEVIPDQFVYLLFYVDDMLIAGKSMAEVNKVKEGLSLHFEMKDMGAASRILGIDIERNREEGTLCLSQSKYLEKVIQRFRMADAKGVSTPIGAHFKLSAVRNNDESVDTEVCPYSSVVGSVMYAMIGNRPDVAYALGLVSRFMSNPGKDMKIHGFCDSDYAADLDKRRSISGYVFTVGGNTVEKIHTSRNPADMLTKVILVHKFEAALDHLKLLK</sequence>
<protein>
    <submittedName>
        <fullName evidence="9">Copia-like retroelement pol polyprotein</fullName>
    </submittedName>
</protein>
<dbReference type="PANTHER" id="PTHR42648:SF28">
    <property type="entry name" value="TRANSPOSON-ENCODED PROTEIN WITH RIBONUCLEASE H-LIKE AND RETROVIRUS ZINC FINGER-LIKE DOMAINS"/>
    <property type="match status" value="1"/>
</dbReference>
<evidence type="ECO:0000256" key="4">
    <source>
        <dbReference type="ARBA" id="ARBA00022801"/>
    </source>
</evidence>
<dbReference type="InterPro" id="IPR036875">
    <property type="entry name" value="Znf_CCHC_sf"/>
</dbReference>
<accession>Q9LVY5</accession>
<evidence type="ECO:0000256" key="1">
    <source>
        <dbReference type="ARBA" id="ARBA00022670"/>
    </source>
</evidence>
<dbReference type="PROSITE" id="PS50158">
    <property type="entry name" value="ZF_CCHC"/>
    <property type="match status" value="1"/>
</dbReference>
<keyword evidence="1" id="KW-0645">Protease</keyword>
<dbReference type="GO" id="GO:0008270">
    <property type="term" value="F:zinc ion binding"/>
    <property type="evidence" value="ECO:0007669"/>
    <property type="project" value="UniProtKB-KW"/>
</dbReference>
<feature type="domain" description="Integrase catalytic" evidence="8">
    <location>
        <begin position="468"/>
        <end position="635"/>
    </location>
</feature>
<dbReference type="SUPFAM" id="SSF56672">
    <property type="entry name" value="DNA/RNA polymerases"/>
    <property type="match status" value="1"/>
</dbReference>
<keyword evidence="4" id="KW-0378">Hydrolase</keyword>
<dbReference type="GO" id="GO:0004190">
    <property type="term" value="F:aspartic-type endopeptidase activity"/>
    <property type="evidence" value="ECO:0007669"/>
    <property type="project" value="UniProtKB-KW"/>
</dbReference>
<feature type="compositionally biased region" description="Acidic residues" evidence="6">
    <location>
        <begin position="743"/>
        <end position="758"/>
    </location>
</feature>
<evidence type="ECO:0000256" key="3">
    <source>
        <dbReference type="ARBA" id="ARBA00022750"/>
    </source>
</evidence>
<dbReference type="Pfam" id="PF25597">
    <property type="entry name" value="SH3_retrovirus"/>
    <property type="match status" value="1"/>
</dbReference>
<dbReference type="GO" id="GO:0006508">
    <property type="term" value="P:proteolysis"/>
    <property type="evidence" value="ECO:0007669"/>
    <property type="project" value="UniProtKB-KW"/>
</dbReference>
<feature type="region of interest" description="Disordered" evidence="6">
    <location>
        <begin position="224"/>
        <end position="264"/>
    </location>
</feature>
<dbReference type="Gene3D" id="3.30.420.10">
    <property type="entry name" value="Ribonuclease H-like superfamily/Ribonuclease H"/>
    <property type="match status" value="1"/>
</dbReference>
<dbReference type="Pfam" id="PF00665">
    <property type="entry name" value="rve"/>
    <property type="match status" value="1"/>
</dbReference>
<dbReference type="InterPro" id="IPR025724">
    <property type="entry name" value="GAG-pre-integrase_dom"/>
</dbReference>
<evidence type="ECO:0000313" key="9">
    <source>
        <dbReference type="EMBL" id="BAA96887.1"/>
    </source>
</evidence>
<dbReference type="AlphaFoldDB" id="Q9LVY5"/>